<keyword evidence="5" id="KW-0548">Nucleotidyltransferase</keyword>
<dbReference type="Proteomes" id="UP001224644">
    <property type="component" value="Unassembled WGS sequence"/>
</dbReference>
<sequence>MTGDAAGDAYRLMLTQVTVEKLADMVIWLDETGRYVFVNPAATKLLGYTAEELSRMHVWEVDPLFDEARWRAHWDDVVERKSFIFETVNTSKSGLDITIEVTVNFVEYEGRRFNCAIIRDVTERRRLDRELRDLNETIYRMSITDSLTGVANRRHFDTVLGREMERHGRSGVPLSLILLDVDAFKALNDTYGHVVGDDALRIIATTLERSMGKACLTARFGGEEFACILPVTNHAEALASAEGARVAIAGLSVPHTGSPVADHLTASFGVATTGAGGMRPIDLLRAVDKALYRAKHLGRNRVVGTTVLADVP</sequence>
<dbReference type="CDD" id="cd00130">
    <property type="entry name" value="PAS"/>
    <property type="match status" value="1"/>
</dbReference>
<accession>A0ABT8BLZ1</accession>
<dbReference type="EMBL" id="JAUFPX010000016">
    <property type="protein sequence ID" value="MDN3592211.1"/>
    <property type="molecule type" value="Genomic_DNA"/>
</dbReference>
<dbReference type="InterPro" id="IPR013656">
    <property type="entry name" value="PAS_4"/>
</dbReference>
<keyword evidence="6" id="KW-1185">Reference proteome</keyword>
<comment type="catalytic activity">
    <reaction evidence="2">
        <text>2 GTP = 3',3'-c-di-GMP + 2 diphosphate</text>
        <dbReference type="Rhea" id="RHEA:24898"/>
        <dbReference type="ChEBI" id="CHEBI:33019"/>
        <dbReference type="ChEBI" id="CHEBI:37565"/>
        <dbReference type="ChEBI" id="CHEBI:58805"/>
        <dbReference type="EC" id="2.7.7.65"/>
    </reaction>
</comment>
<evidence type="ECO:0000259" key="4">
    <source>
        <dbReference type="PROSITE" id="PS50887"/>
    </source>
</evidence>
<evidence type="ECO:0000256" key="2">
    <source>
        <dbReference type="ARBA" id="ARBA00034247"/>
    </source>
</evidence>
<dbReference type="InterPro" id="IPR000014">
    <property type="entry name" value="PAS"/>
</dbReference>
<dbReference type="PANTHER" id="PTHR45138:SF9">
    <property type="entry name" value="DIGUANYLATE CYCLASE DGCM-RELATED"/>
    <property type="match status" value="1"/>
</dbReference>
<keyword evidence="5" id="KW-0808">Transferase</keyword>
<dbReference type="PANTHER" id="PTHR45138">
    <property type="entry name" value="REGULATORY COMPONENTS OF SENSORY TRANSDUCTION SYSTEM"/>
    <property type="match status" value="1"/>
</dbReference>
<name>A0ABT8BLZ1_9HYPH</name>
<dbReference type="PROSITE" id="PS50112">
    <property type="entry name" value="PAS"/>
    <property type="match status" value="1"/>
</dbReference>
<evidence type="ECO:0000313" key="5">
    <source>
        <dbReference type="EMBL" id="MDN3592211.1"/>
    </source>
</evidence>
<dbReference type="CDD" id="cd01949">
    <property type="entry name" value="GGDEF"/>
    <property type="match status" value="1"/>
</dbReference>
<dbReference type="GO" id="GO:0052621">
    <property type="term" value="F:diguanylate cyclase activity"/>
    <property type="evidence" value="ECO:0007669"/>
    <property type="project" value="UniProtKB-EC"/>
</dbReference>
<dbReference type="InterPro" id="IPR043128">
    <property type="entry name" value="Rev_trsase/Diguanyl_cyclase"/>
</dbReference>
<dbReference type="InterPro" id="IPR035965">
    <property type="entry name" value="PAS-like_dom_sf"/>
</dbReference>
<feature type="domain" description="PAS" evidence="3">
    <location>
        <begin position="19"/>
        <end position="53"/>
    </location>
</feature>
<dbReference type="RefSeq" id="WP_238227746.1">
    <property type="nucleotide sequence ID" value="NZ_BPQD01000037.1"/>
</dbReference>
<evidence type="ECO:0000259" key="3">
    <source>
        <dbReference type="PROSITE" id="PS50112"/>
    </source>
</evidence>
<dbReference type="Gene3D" id="3.30.450.20">
    <property type="entry name" value="PAS domain"/>
    <property type="match status" value="1"/>
</dbReference>
<gene>
    <name evidence="5" type="ORF">QWZ12_16565</name>
</gene>
<organism evidence="5 6">
    <name type="scientific">Methylobacterium adhaesivum</name>
    <dbReference type="NCBI Taxonomy" id="333297"/>
    <lineage>
        <taxon>Bacteria</taxon>
        <taxon>Pseudomonadati</taxon>
        <taxon>Pseudomonadota</taxon>
        <taxon>Alphaproteobacteria</taxon>
        <taxon>Hyphomicrobiales</taxon>
        <taxon>Methylobacteriaceae</taxon>
        <taxon>Methylobacterium</taxon>
    </lineage>
</organism>
<dbReference type="Pfam" id="PF08448">
    <property type="entry name" value="PAS_4"/>
    <property type="match status" value="1"/>
</dbReference>
<dbReference type="NCBIfam" id="TIGR00229">
    <property type="entry name" value="sensory_box"/>
    <property type="match status" value="1"/>
</dbReference>
<dbReference type="SUPFAM" id="SSF55785">
    <property type="entry name" value="PYP-like sensor domain (PAS domain)"/>
    <property type="match status" value="1"/>
</dbReference>
<evidence type="ECO:0000256" key="1">
    <source>
        <dbReference type="ARBA" id="ARBA00012528"/>
    </source>
</evidence>
<dbReference type="SMART" id="SM00267">
    <property type="entry name" value="GGDEF"/>
    <property type="match status" value="1"/>
</dbReference>
<comment type="caution">
    <text evidence="5">The sequence shown here is derived from an EMBL/GenBank/DDBJ whole genome shotgun (WGS) entry which is preliminary data.</text>
</comment>
<dbReference type="SUPFAM" id="SSF55073">
    <property type="entry name" value="Nucleotide cyclase"/>
    <property type="match status" value="1"/>
</dbReference>
<evidence type="ECO:0000313" key="6">
    <source>
        <dbReference type="Proteomes" id="UP001224644"/>
    </source>
</evidence>
<dbReference type="EC" id="2.7.7.65" evidence="1"/>
<dbReference type="NCBIfam" id="TIGR00254">
    <property type="entry name" value="GGDEF"/>
    <property type="match status" value="1"/>
</dbReference>
<dbReference type="Gene3D" id="3.30.70.270">
    <property type="match status" value="1"/>
</dbReference>
<dbReference type="Pfam" id="PF00990">
    <property type="entry name" value="GGDEF"/>
    <property type="match status" value="1"/>
</dbReference>
<dbReference type="SMART" id="SM00091">
    <property type="entry name" value="PAS"/>
    <property type="match status" value="1"/>
</dbReference>
<feature type="domain" description="GGDEF" evidence="4">
    <location>
        <begin position="172"/>
        <end position="307"/>
    </location>
</feature>
<reference evidence="6" key="1">
    <citation type="journal article" date="2019" name="Int. J. Syst. Evol. Microbiol.">
        <title>The Global Catalogue of Microorganisms (GCM) 10K type strain sequencing project: providing services to taxonomists for standard genome sequencing and annotation.</title>
        <authorList>
            <consortium name="The Broad Institute Genomics Platform"/>
            <consortium name="The Broad Institute Genome Sequencing Center for Infectious Disease"/>
            <person name="Wu L."/>
            <person name="Ma J."/>
        </authorList>
    </citation>
    <scope>NUCLEOTIDE SEQUENCE [LARGE SCALE GENOMIC DNA]</scope>
    <source>
        <strain evidence="6">CECT 7069</strain>
    </source>
</reference>
<dbReference type="InterPro" id="IPR050469">
    <property type="entry name" value="Diguanylate_Cyclase"/>
</dbReference>
<protein>
    <recommendedName>
        <fullName evidence="1">diguanylate cyclase</fullName>
        <ecNumber evidence="1">2.7.7.65</ecNumber>
    </recommendedName>
</protein>
<dbReference type="InterPro" id="IPR029787">
    <property type="entry name" value="Nucleotide_cyclase"/>
</dbReference>
<dbReference type="PROSITE" id="PS50887">
    <property type="entry name" value="GGDEF"/>
    <property type="match status" value="1"/>
</dbReference>
<proteinExistence type="predicted"/>
<dbReference type="InterPro" id="IPR000160">
    <property type="entry name" value="GGDEF_dom"/>
</dbReference>